<feature type="signal peptide" evidence="2">
    <location>
        <begin position="1"/>
        <end position="24"/>
    </location>
</feature>
<name>A0ABP8HQ04_9BURK</name>
<organism evidence="3 4">
    <name type="scientific">Pigmentiphaga soli</name>
    <dbReference type="NCBI Taxonomy" id="1007095"/>
    <lineage>
        <taxon>Bacteria</taxon>
        <taxon>Pseudomonadati</taxon>
        <taxon>Pseudomonadota</taxon>
        <taxon>Betaproteobacteria</taxon>
        <taxon>Burkholderiales</taxon>
        <taxon>Alcaligenaceae</taxon>
        <taxon>Pigmentiphaga</taxon>
    </lineage>
</organism>
<dbReference type="InterPro" id="IPR042100">
    <property type="entry name" value="Bug_dom1"/>
</dbReference>
<dbReference type="Gene3D" id="3.40.190.10">
    <property type="entry name" value="Periplasmic binding protein-like II"/>
    <property type="match status" value="1"/>
</dbReference>
<evidence type="ECO:0000313" key="3">
    <source>
        <dbReference type="EMBL" id="GAA4342513.1"/>
    </source>
</evidence>
<dbReference type="Pfam" id="PF03401">
    <property type="entry name" value="TctC"/>
    <property type="match status" value="1"/>
</dbReference>
<gene>
    <name evidence="3" type="ORF">GCM10023144_44590</name>
</gene>
<dbReference type="CDD" id="cd13578">
    <property type="entry name" value="PBP2_Bug27"/>
    <property type="match status" value="1"/>
</dbReference>
<keyword evidence="2" id="KW-0732">Signal</keyword>
<dbReference type="PIRSF" id="PIRSF017082">
    <property type="entry name" value="YflP"/>
    <property type="match status" value="1"/>
</dbReference>
<dbReference type="RefSeq" id="WP_345252146.1">
    <property type="nucleotide sequence ID" value="NZ_BAABFO010000034.1"/>
</dbReference>
<dbReference type="SUPFAM" id="SSF53850">
    <property type="entry name" value="Periplasmic binding protein-like II"/>
    <property type="match status" value="1"/>
</dbReference>
<accession>A0ABP8HQ04</accession>
<feature type="chain" id="PRO_5045670763" evidence="2">
    <location>
        <begin position="25"/>
        <end position="323"/>
    </location>
</feature>
<dbReference type="PANTHER" id="PTHR42928:SF5">
    <property type="entry name" value="BLR1237 PROTEIN"/>
    <property type="match status" value="1"/>
</dbReference>
<dbReference type="Proteomes" id="UP001501671">
    <property type="component" value="Unassembled WGS sequence"/>
</dbReference>
<protein>
    <submittedName>
        <fullName evidence="3">Tripartite tricarboxylate transporter substrate binding protein</fullName>
    </submittedName>
</protein>
<proteinExistence type="inferred from homology"/>
<evidence type="ECO:0000313" key="4">
    <source>
        <dbReference type="Proteomes" id="UP001501671"/>
    </source>
</evidence>
<evidence type="ECO:0000256" key="1">
    <source>
        <dbReference type="ARBA" id="ARBA00006987"/>
    </source>
</evidence>
<sequence>MPCKLRHRLAAAAAMLLTALSASAAAPYPSKPVRLISPYSPGGGNDLIARAVANKLGAQLGQTVIVENREGGGGNIGTDYVAKAAPDGYTLLMTAQSLTMRPAMFKNLPFDVEKDFVPLGIVGSFPILFLAHPGLGIDDIAGLIRYAKAHPGKLSYGTPGVGTTQHVAMELFKAQTGTDLLHIPYKGASKAVTDSVSGVLSLLVSTPSSVMSYVDAGQLRLLGTGEERRLPELNDAPTIGETVAGYRVNNWLGLMAPAGTPQPIVDRLNQALVKVCADPDFIKQLAGAGFTVKSQDAASMAQQVSSDVRKWSEVIASRNIHAD</sequence>
<reference evidence="4" key="1">
    <citation type="journal article" date="2019" name="Int. J. Syst. Evol. Microbiol.">
        <title>The Global Catalogue of Microorganisms (GCM) 10K type strain sequencing project: providing services to taxonomists for standard genome sequencing and annotation.</title>
        <authorList>
            <consortium name="The Broad Institute Genomics Platform"/>
            <consortium name="The Broad Institute Genome Sequencing Center for Infectious Disease"/>
            <person name="Wu L."/>
            <person name="Ma J."/>
        </authorList>
    </citation>
    <scope>NUCLEOTIDE SEQUENCE [LARGE SCALE GENOMIC DNA]</scope>
    <source>
        <strain evidence="4">JCM 17666</strain>
    </source>
</reference>
<comment type="caution">
    <text evidence="3">The sequence shown here is derived from an EMBL/GenBank/DDBJ whole genome shotgun (WGS) entry which is preliminary data.</text>
</comment>
<evidence type="ECO:0000256" key="2">
    <source>
        <dbReference type="SAM" id="SignalP"/>
    </source>
</evidence>
<dbReference type="InterPro" id="IPR005064">
    <property type="entry name" value="BUG"/>
</dbReference>
<dbReference type="PANTHER" id="PTHR42928">
    <property type="entry name" value="TRICARBOXYLATE-BINDING PROTEIN"/>
    <property type="match status" value="1"/>
</dbReference>
<keyword evidence="4" id="KW-1185">Reference proteome</keyword>
<dbReference type="EMBL" id="BAABFO010000034">
    <property type="protein sequence ID" value="GAA4342513.1"/>
    <property type="molecule type" value="Genomic_DNA"/>
</dbReference>
<dbReference type="Gene3D" id="3.40.190.150">
    <property type="entry name" value="Bordetella uptake gene, domain 1"/>
    <property type="match status" value="1"/>
</dbReference>
<comment type="similarity">
    <text evidence="1">Belongs to the UPF0065 (bug) family.</text>
</comment>